<evidence type="ECO:0000256" key="11">
    <source>
        <dbReference type="ARBA" id="ARBA00023136"/>
    </source>
</evidence>
<feature type="domain" description="Lipid/polyisoprenoid-binding YceI-like" evidence="14">
    <location>
        <begin position="194"/>
        <end position="353"/>
    </location>
</feature>
<evidence type="ECO:0000256" key="10">
    <source>
        <dbReference type="ARBA" id="ARBA00023004"/>
    </source>
</evidence>
<name>A0A917FCA6_9PROT</name>
<keyword evidence="8" id="KW-0249">Electron transport</keyword>
<dbReference type="RefSeq" id="WP_229734302.1">
    <property type="nucleotide sequence ID" value="NZ_BMHV01000012.1"/>
</dbReference>
<dbReference type="GO" id="GO:0009055">
    <property type="term" value="F:electron transfer activity"/>
    <property type="evidence" value="ECO:0007669"/>
    <property type="project" value="InterPro"/>
</dbReference>
<keyword evidence="16" id="KW-1185">Reference proteome</keyword>
<evidence type="ECO:0000313" key="15">
    <source>
        <dbReference type="EMBL" id="GGF65511.1"/>
    </source>
</evidence>
<feature type="transmembrane region" description="Helical" evidence="13">
    <location>
        <begin position="53"/>
        <end position="71"/>
    </location>
</feature>
<comment type="cofactor">
    <cofactor evidence="1">
        <name>heme b</name>
        <dbReference type="ChEBI" id="CHEBI:60344"/>
    </cofactor>
</comment>
<keyword evidence="11 13" id="KW-0472">Membrane</keyword>
<keyword evidence="3" id="KW-0813">Transport</keyword>
<protein>
    <recommendedName>
        <fullName evidence="14">Lipid/polyisoprenoid-binding YceI-like domain-containing protein</fullName>
    </recommendedName>
</protein>
<dbReference type="SUPFAM" id="SSF81342">
    <property type="entry name" value="Transmembrane di-heme cytochromes"/>
    <property type="match status" value="1"/>
</dbReference>
<dbReference type="InterPro" id="IPR007372">
    <property type="entry name" value="Lipid/polyisoprenoid-bd_YceI"/>
</dbReference>
<keyword evidence="9 13" id="KW-1133">Transmembrane helix</keyword>
<evidence type="ECO:0000256" key="2">
    <source>
        <dbReference type="ARBA" id="ARBA00004651"/>
    </source>
</evidence>
<sequence>MSLRNSSTSYGWIAKLFHCSMVLSFLIMFPLGYYMTGLPLGPDMFEKIALHKSIGVIVLFLAVLRLAWRLINPTPELPIEMAWYERLGAHGVHIALYGVMFVMPLSGWAMSSAANFPLSVFGWFTLPALMEPSKEAVDFLKAFHEVMAVLILVLITLHIGAALKHHFINRDDVLKRMLTVVAVFLITSPALATDWSVKDSSKLGFIATQTGAEFEGAFKAFTSTISFDPDNLEQSHVEIIIDITSVDTQSAERDSQIVSADWFDASTHPQAIFKTIEISKGENGDYIAKASLTMRGISKEVELPFKVKIDADQAHATGELTIQRNDFGIGQGQWVATTVVGDDVRIFFDLKADKK</sequence>
<dbReference type="AlphaFoldDB" id="A0A917FCA6"/>
<evidence type="ECO:0000259" key="14">
    <source>
        <dbReference type="SMART" id="SM00867"/>
    </source>
</evidence>
<evidence type="ECO:0000256" key="13">
    <source>
        <dbReference type="SAM" id="Phobius"/>
    </source>
</evidence>
<dbReference type="InterPro" id="IPR052168">
    <property type="entry name" value="Cytochrome_b561_oxidase"/>
</dbReference>
<dbReference type="Gene3D" id="2.40.128.110">
    <property type="entry name" value="Lipid/polyisoprenoid-binding, YceI-like"/>
    <property type="match status" value="1"/>
</dbReference>
<dbReference type="GO" id="GO:0046872">
    <property type="term" value="F:metal ion binding"/>
    <property type="evidence" value="ECO:0007669"/>
    <property type="project" value="UniProtKB-KW"/>
</dbReference>
<feature type="transmembrane region" description="Helical" evidence="13">
    <location>
        <begin position="83"/>
        <end position="102"/>
    </location>
</feature>
<feature type="transmembrane region" description="Helical" evidence="13">
    <location>
        <begin position="12"/>
        <end position="33"/>
    </location>
</feature>
<keyword evidence="10" id="KW-0408">Iron</keyword>
<dbReference type="SMART" id="SM00867">
    <property type="entry name" value="YceI"/>
    <property type="match status" value="1"/>
</dbReference>
<gene>
    <name evidence="15" type="ORF">GCM10011332_19460</name>
</gene>
<evidence type="ECO:0000256" key="4">
    <source>
        <dbReference type="ARBA" id="ARBA00022475"/>
    </source>
</evidence>
<dbReference type="InterPro" id="IPR036761">
    <property type="entry name" value="TTHA0802/YceI-like_sf"/>
</dbReference>
<evidence type="ECO:0000256" key="1">
    <source>
        <dbReference type="ARBA" id="ARBA00001970"/>
    </source>
</evidence>
<feature type="transmembrane region" description="Helical" evidence="13">
    <location>
        <begin position="142"/>
        <end position="161"/>
    </location>
</feature>
<evidence type="ECO:0000313" key="16">
    <source>
        <dbReference type="Proteomes" id="UP000632498"/>
    </source>
</evidence>
<keyword evidence="6 13" id="KW-0812">Transmembrane</keyword>
<dbReference type="GO" id="GO:0022904">
    <property type="term" value="P:respiratory electron transport chain"/>
    <property type="evidence" value="ECO:0007669"/>
    <property type="project" value="InterPro"/>
</dbReference>
<dbReference type="Pfam" id="PF01292">
    <property type="entry name" value="Ni_hydr_CYTB"/>
    <property type="match status" value="1"/>
</dbReference>
<evidence type="ECO:0000256" key="3">
    <source>
        <dbReference type="ARBA" id="ARBA00022448"/>
    </source>
</evidence>
<dbReference type="Proteomes" id="UP000632498">
    <property type="component" value="Unassembled WGS sequence"/>
</dbReference>
<dbReference type="Pfam" id="PF04264">
    <property type="entry name" value="YceI"/>
    <property type="match status" value="1"/>
</dbReference>
<dbReference type="PANTHER" id="PTHR30529:SF1">
    <property type="entry name" value="CYTOCHROME B561 HOMOLOG 2"/>
    <property type="match status" value="1"/>
</dbReference>
<evidence type="ECO:0000256" key="8">
    <source>
        <dbReference type="ARBA" id="ARBA00022982"/>
    </source>
</evidence>
<comment type="subcellular location">
    <subcellularLocation>
        <location evidence="2">Cell membrane</location>
        <topology evidence="2">Multi-pass membrane protein</topology>
    </subcellularLocation>
</comment>
<dbReference type="GO" id="GO:0005886">
    <property type="term" value="C:plasma membrane"/>
    <property type="evidence" value="ECO:0007669"/>
    <property type="project" value="UniProtKB-SubCell"/>
</dbReference>
<evidence type="ECO:0000256" key="6">
    <source>
        <dbReference type="ARBA" id="ARBA00022692"/>
    </source>
</evidence>
<comment type="caution">
    <text evidence="15">The sequence shown here is derived from an EMBL/GenBank/DDBJ whole genome shotgun (WGS) entry which is preliminary data.</text>
</comment>
<organism evidence="15 16">
    <name type="scientific">Terasakiella brassicae</name>
    <dbReference type="NCBI Taxonomy" id="1634917"/>
    <lineage>
        <taxon>Bacteria</taxon>
        <taxon>Pseudomonadati</taxon>
        <taxon>Pseudomonadota</taxon>
        <taxon>Alphaproteobacteria</taxon>
        <taxon>Rhodospirillales</taxon>
        <taxon>Terasakiellaceae</taxon>
        <taxon>Terasakiella</taxon>
    </lineage>
</organism>
<proteinExistence type="inferred from homology"/>
<dbReference type="PANTHER" id="PTHR30529">
    <property type="entry name" value="CYTOCHROME B561"/>
    <property type="match status" value="1"/>
</dbReference>
<reference evidence="15" key="1">
    <citation type="journal article" date="2014" name="Int. J. Syst. Evol. Microbiol.">
        <title>Complete genome sequence of Corynebacterium casei LMG S-19264T (=DSM 44701T), isolated from a smear-ripened cheese.</title>
        <authorList>
            <consortium name="US DOE Joint Genome Institute (JGI-PGF)"/>
            <person name="Walter F."/>
            <person name="Albersmeier A."/>
            <person name="Kalinowski J."/>
            <person name="Ruckert C."/>
        </authorList>
    </citation>
    <scope>NUCLEOTIDE SEQUENCE</scope>
    <source>
        <strain evidence="15">CGMCC 1.15254</strain>
    </source>
</reference>
<reference evidence="15" key="2">
    <citation type="submission" date="2020-09" db="EMBL/GenBank/DDBJ databases">
        <authorList>
            <person name="Sun Q."/>
            <person name="Zhou Y."/>
        </authorList>
    </citation>
    <scope>NUCLEOTIDE SEQUENCE</scope>
    <source>
        <strain evidence="15">CGMCC 1.15254</strain>
    </source>
</reference>
<dbReference type="InterPro" id="IPR016174">
    <property type="entry name" value="Di-haem_cyt_TM"/>
</dbReference>
<keyword evidence="5" id="KW-0349">Heme</keyword>
<evidence type="ECO:0000256" key="12">
    <source>
        <dbReference type="ARBA" id="ARBA00037975"/>
    </source>
</evidence>
<dbReference type="SUPFAM" id="SSF101874">
    <property type="entry name" value="YceI-like"/>
    <property type="match status" value="1"/>
</dbReference>
<dbReference type="InterPro" id="IPR011577">
    <property type="entry name" value="Cyt_b561_bac/Ni-Hgenase"/>
</dbReference>
<comment type="similarity">
    <text evidence="12">Belongs to the cytochrome b561 family.</text>
</comment>
<accession>A0A917FCA6</accession>
<dbReference type="GO" id="GO:0020037">
    <property type="term" value="F:heme binding"/>
    <property type="evidence" value="ECO:0007669"/>
    <property type="project" value="TreeGrafter"/>
</dbReference>
<keyword evidence="7" id="KW-0479">Metal-binding</keyword>
<keyword evidence="4" id="KW-1003">Cell membrane</keyword>
<dbReference type="Gene3D" id="1.20.950.20">
    <property type="entry name" value="Transmembrane di-heme cytochromes, Chain C"/>
    <property type="match status" value="2"/>
</dbReference>
<dbReference type="EMBL" id="BMHV01000012">
    <property type="protein sequence ID" value="GGF65511.1"/>
    <property type="molecule type" value="Genomic_DNA"/>
</dbReference>
<evidence type="ECO:0000256" key="5">
    <source>
        <dbReference type="ARBA" id="ARBA00022617"/>
    </source>
</evidence>
<evidence type="ECO:0000256" key="7">
    <source>
        <dbReference type="ARBA" id="ARBA00022723"/>
    </source>
</evidence>
<evidence type="ECO:0000256" key="9">
    <source>
        <dbReference type="ARBA" id="ARBA00022989"/>
    </source>
</evidence>